<organism evidence="1 2">
    <name type="scientific">Ectothiorhodospira magna</name>
    <dbReference type="NCBI Taxonomy" id="867345"/>
    <lineage>
        <taxon>Bacteria</taxon>
        <taxon>Pseudomonadati</taxon>
        <taxon>Pseudomonadota</taxon>
        <taxon>Gammaproteobacteria</taxon>
        <taxon>Chromatiales</taxon>
        <taxon>Ectothiorhodospiraceae</taxon>
        <taxon>Ectothiorhodospira</taxon>
    </lineage>
</organism>
<dbReference type="Proteomes" id="UP000199496">
    <property type="component" value="Unassembled WGS sequence"/>
</dbReference>
<reference evidence="1 2" key="1">
    <citation type="submission" date="2016-10" db="EMBL/GenBank/DDBJ databases">
        <authorList>
            <person name="de Groot N.N."/>
        </authorList>
    </citation>
    <scope>NUCLEOTIDE SEQUENCE [LARGE SCALE GENOMIC DNA]</scope>
    <source>
        <strain evidence="1 2">B7-7</strain>
    </source>
</reference>
<name>A0A1H9BKR5_9GAMM</name>
<sequence length="384" mass="43239">MNRIHFSVSISKWIGGSLVYWCGNEGKYLHQGIEHWRGLNFVIGINIQHSPENTTEHVGKHCIQHHIIACQGAHEGSCILRGIRGLIYVKGQLGSLIEGFHMECGVLEITLQNNQCILFVISRRVKLKNGHVQNHRQIVFGERAVENLECVIGVKTDNTIGMQLLCGTLNGVTTTRLKVVDIRRCTALKYRISSTTVKLCCRIRTCRTNKSALGGSLPLYLKTIQSEQISGEITYKQTGIKNIIAGICNTDTHIISFLIIIQWNINGKTRTDTVILYAVSWFLPHPILDIIIQETTSLHIGTDDTQWLGWIPIEQGIILSIHQDRRNIYERTIHEFWIFIRAKNDIKGDRLDCGIGHLEGKFKNCSIVGLACTRKGRSSQGIKA</sequence>
<dbReference type="AlphaFoldDB" id="A0A1H9BKR5"/>
<dbReference type="EMBL" id="FOFO01000009">
    <property type="protein sequence ID" value="SEP89337.1"/>
    <property type="molecule type" value="Genomic_DNA"/>
</dbReference>
<keyword evidence="2" id="KW-1185">Reference proteome</keyword>
<protein>
    <submittedName>
        <fullName evidence="1">Uncharacterized protein</fullName>
    </submittedName>
</protein>
<evidence type="ECO:0000313" key="2">
    <source>
        <dbReference type="Proteomes" id="UP000199496"/>
    </source>
</evidence>
<proteinExistence type="predicted"/>
<gene>
    <name evidence="1" type="ORF">SAMN05421693_10962</name>
</gene>
<accession>A0A1H9BKR5</accession>
<evidence type="ECO:0000313" key="1">
    <source>
        <dbReference type="EMBL" id="SEP89337.1"/>
    </source>
</evidence>